<sequence length="90" mass="10217">MSRYIGMLSSCQQFGYPREVPDPNIGLSAHLSPLGDNGAQRWRVAFAVLYNLPVGYSGLVVHCSMWLEIEDEFQNGRRECHCTERKRVGD</sequence>
<organism evidence="1 2">
    <name type="scientific">Dreissena polymorpha</name>
    <name type="common">Zebra mussel</name>
    <name type="synonym">Mytilus polymorpha</name>
    <dbReference type="NCBI Taxonomy" id="45954"/>
    <lineage>
        <taxon>Eukaryota</taxon>
        <taxon>Metazoa</taxon>
        <taxon>Spiralia</taxon>
        <taxon>Lophotrochozoa</taxon>
        <taxon>Mollusca</taxon>
        <taxon>Bivalvia</taxon>
        <taxon>Autobranchia</taxon>
        <taxon>Heteroconchia</taxon>
        <taxon>Euheterodonta</taxon>
        <taxon>Imparidentia</taxon>
        <taxon>Neoheterodontei</taxon>
        <taxon>Myida</taxon>
        <taxon>Dreissenoidea</taxon>
        <taxon>Dreissenidae</taxon>
        <taxon>Dreissena</taxon>
    </lineage>
</organism>
<gene>
    <name evidence="1" type="ORF">DPMN_076327</name>
</gene>
<reference evidence="1" key="1">
    <citation type="journal article" date="2019" name="bioRxiv">
        <title>The Genome of the Zebra Mussel, Dreissena polymorpha: A Resource for Invasive Species Research.</title>
        <authorList>
            <person name="McCartney M.A."/>
            <person name="Auch B."/>
            <person name="Kono T."/>
            <person name="Mallez S."/>
            <person name="Zhang Y."/>
            <person name="Obille A."/>
            <person name="Becker A."/>
            <person name="Abrahante J.E."/>
            <person name="Garbe J."/>
            <person name="Badalamenti J.P."/>
            <person name="Herman A."/>
            <person name="Mangelson H."/>
            <person name="Liachko I."/>
            <person name="Sullivan S."/>
            <person name="Sone E.D."/>
            <person name="Koren S."/>
            <person name="Silverstein K.A.T."/>
            <person name="Beckman K.B."/>
            <person name="Gohl D.M."/>
        </authorList>
    </citation>
    <scope>NUCLEOTIDE SEQUENCE</scope>
    <source>
        <strain evidence="1">Duluth1</strain>
        <tissue evidence="1">Whole animal</tissue>
    </source>
</reference>
<protein>
    <submittedName>
        <fullName evidence="1">Uncharacterized protein</fullName>
    </submittedName>
</protein>
<evidence type="ECO:0000313" key="2">
    <source>
        <dbReference type="Proteomes" id="UP000828390"/>
    </source>
</evidence>
<evidence type="ECO:0000313" key="1">
    <source>
        <dbReference type="EMBL" id="KAH3701343.1"/>
    </source>
</evidence>
<proteinExistence type="predicted"/>
<comment type="caution">
    <text evidence="1">The sequence shown here is derived from an EMBL/GenBank/DDBJ whole genome shotgun (WGS) entry which is preliminary data.</text>
</comment>
<name>A0A9D4BNA4_DREPO</name>
<dbReference type="Proteomes" id="UP000828390">
    <property type="component" value="Unassembled WGS sequence"/>
</dbReference>
<dbReference type="EMBL" id="JAIWYP010000015">
    <property type="protein sequence ID" value="KAH3701343.1"/>
    <property type="molecule type" value="Genomic_DNA"/>
</dbReference>
<accession>A0A9D4BNA4</accession>
<dbReference type="AlphaFoldDB" id="A0A9D4BNA4"/>
<keyword evidence="2" id="KW-1185">Reference proteome</keyword>
<reference evidence="1" key="2">
    <citation type="submission" date="2020-11" db="EMBL/GenBank/DDBJ databases">
        <authorList>
            <person name="McCartney M.A."/>
            <person name="Auch B."/>
            <person name="Kono T."/>
            <person name="Mallez S."/>
            <person name="Becker A."/>
            <person name="Gohl D.M."/>
            <person name="Silverstein K.A.T."/>
            <person name="Koren S."/>
            <person name="Bechman K.B."/>
            <person name="Herman A."/>
            <person name="Abrahante J.E."/>
            <person name="Garbe J."/>
        </authorList>
    </citation>
    <scope>NUCLEOTIDE SEQUENCE</scope>
    <source>
        <strain evidence="1">Duluth1</strain>
        <tissue evidence="1">Whole animal</tissue>
    </source>
</reference>